<feature type="compositionally biased region" description="Acidic residues" evidence="9">
    <location>
        <begin position="171"/>
        <end position="186"/>
    </location>
</feature>
<dbReference type="CDD" id="cd00167">
    <property type="entry name" value="SANT"/>
    <property type="match status" value="1"/>
</dbReference>
<reference evidence="11" key="1">
    <citation type="journal article" date="2021" name="New Phytol.">
        <title>Evolutionary innovations through gain and loss of genes in the ectomycorrhizal Boletales.</title>
        <authorList>
            <person name="Wu G."/>
            <person name="Miyauchi S."/>
            <person name="Morin E."/>
            <person name="Kuo A."/>
            <person name="Drula E."/>
            <person name="Varga T."/>
            <person name="Kohler A."/>
            <person name="Feng B."/>
            <person name="Cao Y."/>
            <person name="Lipzen A."/>
            <person name="Daum C."/>
            <person name="Hundley H."/>
            <person name="Pangilinan J."/>
            <person name="Johnson J."/>
            <person name="Barry K."/>
            <person name="LaButti K."/>
            <person name="Ng V."/>
            <person name="Ahrendt S."/>
            <person name="Min B."/>
            <person name="Choi I.G."/>
            <person name="Park H."/>
            <person name="Plett J.M."/>
            <person name="Magnuson J."/>
            <person name="Spatafora J.W."/>
            <person name="Nagy L.G."/>
            <person name="Henrissat B."/>
            <person name="Grigoriev I.V."/>
            <person name="Yang Z.L."/>
            <person name="Xu J."/>
            <person name="Martin F.M."/>
        </authorList>
    </citation>
    <scope>NUCLEOTIDE SEQUENCE</scope>
    <source>
        <strain evidence="11">KKN 215</strain>
    </source>
</reference>
<feature type="domain" description="HSA" evidence="10">
    <location>
        <begin position="451"/>
        <end position="539"/>
    </location>
</feature>
<feature type="compositionally biased region" description="Basic residues" evidence="9">
    <location>
        <begin position="361"/>
        <end position="371"/>
    </location>
</feature>
<dbReference type="GO" id="GO:0006281">
    <property type="term" value="P:DNA repair"/>
    <property type="evidence" value="ECO:0007669"/>
    <property type="project" value="UniProtKB-KW"/>
</dbReference>
<feature type="region of interest" description="Disordered" evidence="9">
    <location>
        <begin position="134"/>
        <end position="186"/>
    </location>
</feature>
<dbReference type="PANTHER" id="PTHR46459">
    <property type="entry name" value="E1A-BINDING PROTEIN P400-RELATED"/>
    <property type="match status" value="1"/>
</dbReference>
<keyword evidence="5" id="KW-0234">DNA repair</keyword>
<dbReference type="Proteomes" id="UP000813824">
    <property type="component" value="Unassembled WGS sequence"/>
</dbReference>
<sequence length="1322" mass="145634">MDAIAKGKGKQTESDVEEEVAKRREEYVTERLAQLREIQGIRVPLMEEIYDLLQQKQTPGKLFKRIDNKHQRTLFMTDASNELLKNLRELGINMENMQDVVAVVESSIPPPPSPLMLQRGFANLASLPIVDSVEEDGAEQGPPAPEERQDEVMDVDQERQPLPSVEVVDLTQDEEEEEGELDEDVVLVDVSTAAASAAARGSLEPGELPSQDLLLRTPAQPSVPLPEPEPPAEAQPAATDVQQEDSSPMEGVEQEASDIASAKPLVPNPSEEVVSGLLSSATTSEPPLPMSRTTSGQYSLSALPPSMFYSPSYTFTPDTTPDAQPIQESKPLHDALPVTTAINSQYTLPPLNILPVEFQRKAKVSSRQSRRREKEKEKEKGDGKQEWAPMGINKWGATVRANPVYKKINRATKCLSTRDWNIAINEVKLLRTLERVEQLKELGHWSFRQPKKQRGVGGLMKTHRDYLMDEMKWMRTDFREERRWKLALAYNLAHAVIEWHEAGTYDERVRRGICVMWKRPKDETAVEKDDAREREQLPEVEREVVSMGGEEDDGDDSKQNSTPGDGYGSDDDSDDEQEKEQQDVLDVLDPASILQDELERTQEMQEGSSQDIRPKLEDVEDLSALRPAGDDKSMDVDSEVTNARPSASQSQESQSQDAPRMTTGLKDSSANPVLGSGTLPAAPKTPSKKTKSSTYAPLREQIVYSEPTNLFIDLDDLELLKGMSELTTDDHFSPPPDLTSIFPDLQPYSMLDLAPPPGEGKRRSDRRADKDDPNKRAEDTTYTKLVPTSEVMWYKPTLLGPLDPAHHWTGDGWTGLEETAVVADFDSPSARPIDEAVNTSGLYHANSGSQVLTGNTGVFGGTPATRPPSLVVRNRVPYGFASLSDVKINPSTGMPIRQRPVELQWTPQDDALLKQMATKYPGNWLLIAEAFNSCRVTISTEKRTALDCFTRFSRNPNAAAVEDALSSTPQPTTPMTTRGIKRSFTSAISSSSANYNTPSGSQALEPKKRRHTAMHETLRKAAKKREAAQKAQLAAQRKPAQMHDTHAQYSKMPKYTPAELVRMKTEADARLLHESMLKTRREEEANRQRLLAQQQLRMGGNSATAATAPRPSPNGIPAAQGVPQIRTQQVNISQQQRLSSLGVPNARSVQQILQAQQHAQIFPRVGQAQGQVTAQGQVQAQVQQASMPNSLAANVAPALSSAHLSTPFVARTTSTSPGLPQQSPPLLAAAAASNAGSPRPASAQAQAQAMLTSTQQANARSATVAALGHYYPPSANLHPQQQMMTSDQVEHANRLRMLIQQQSALAAQQQQQAHNTNQYPQS</sequence>
<dbReference type="Gene3D" id="1.10.10.60">
    <property type="entry name" value="Homeodomain-like"/>
    <property type="match status" value="1"/>
</dbReference>
<dbReference type="GO" id="GO:0006325">
    <property type="term" value="P:chromatin organization"/>
    <property type="evidence" value="ECO:0007669"/>
    <property type="project" value="UniProtKB-KW"/>
</dbReference>
<dbReference type="Pfam" id="PF07529">
    <property type="entry name" value="HSA"/>
    <property type="match status" value="1"/>
</dbReference>
<dbReference type="EMBL" id="JAEVFJ010000002">
    <property type="protein sequence ID" value="KAH8106775.1"/>
    <property type="molecule type" value="Genomic_DNA"/>
</dbReference>
<keyword evidence="3" id="KW-0227">DNA damage</keyword>
<evidence type="ECO:0000256" key="9">
    <source>
        <dbReference type="SAM" id="MobiDB-lite"/>
    </source>
</evidence>
<feature type="region of interest" description="Disordered" evidence="9">
    <location>
        <begin position="218"/>
        <end position="298"/>
    </location>
</feature>
<evidence type="ECO:0000256" key="2">
    <source>
        <dbReference type="ARBA" id="ARBA00008913"/>
    </source>
</evidence>
<evidence type="ECO:0000256" key="4">
    <source>
        <dbReference type="ARBA" id="ARBA00022853"/>
    </source>
</evidence>
<keyword evidence="6" id="KW-0539">Nucleus</keyword>
<feature type="compositionally biased region" description="Basic and acidic residues" evidence="9">
    <location>
        <begin position="145"/>
        <end position="159"/>
    </location>
</feature>
<keyword evidence="4" id="KW-0156">Chromatin regulator</keyword>
<dbReference type="GO" id="GO:0003682">
    <property type="term" value="F:chromatin binding"/>
    <property type="evidence" value="ECO:0007669"/>
    <property type="project" value="TreeGrafter"/>
</dbReference>
<comment type="caution">
    <text evidence="11">The sequence shown here is derived from an EMBL/GenBank/DDBJ whole genome shotgun (WGS) entry which is preliminary data.</text>
</comment>
<evidence type="ECO:0000256" key="1">
    <source>
        <dbReference type="ARBA" id="ARBA00004123"/>
    </source>
</evidence>
<feature type="compositionally biased region" description="Basic and acidic residues" evidence="9">
    <location>
        <begin position="1013"/>
        <end position="1028"/>
    </location>
</feature>
<evidence type="ECO:0000256" key="7">
    <source>
        <dbReference type="ARBA" id="ARBA00025178"/>
    </source>
</evidence>
<feature type="compositionally biased region" description="Low complexity" evidence="9">
    <location>
        <begin position="1212"/>
        <end position="1254"/>
    </location>
</feature>
<feature type="compositionally biased region" description="Acidic residues" evidence="9">
    <location>
        <begin position="568"/>
        <end position="578"/>
    </location>
</feature>
<feature type="compositionally biased region" description="Low complexity" evidence="9">
    <location>
        <begin position="1029"/>
        <end position="1039"/>
    </location>
</feature>
<gene>
    <name evidence="11" type="ORF">BXZ70DRAFT_915067</name>
</gene>
<comment type="subcellular location">
    <subcellularLocation>
        <location evidence="1">Nucleus</location>
    </subcellularLocation>
</comment>
<dbReference type="OrthoDB" id="5364245at2759"/>
<evidence type="ECO:0000256" key="6">
    <source>
        <dbReference type="ARBA" id="ARBA00023242"/>
    </source>
</evidence>
<dbReference type="PROSITE" id="PS51204">
    <property type="entry name" value="HSA"/>
    <property type="match status" value="1"/>
</dbReference>
<dbReference type="GO" id="GO:0035267">
    <property type="term" value="C:NuA4 histone acetyltransferase complex"/>
    <property type="evidence" value="ECO:0007669"/>
    <property type="project" value="TreeGrafter"/>
</dbReference>
<comment type="function">
    <text evidence="7">Component of the NuA4 histone acetyltransferase complex which is involved in transcriptional activation of selected genes principally by acetylation of nucleosomal histone H4 and H2A. The NuA4 complex is also involved in DNA repair.</text>
</comment>
<feature type="compositionally biased region" description="Pro residues" evidence="9">
    <location>
        <begin position="221"/>
        <end position="233"/>
    </location>
</feature>
<dbReference type="SUPFAM" id="SSF46689">
    <property type="entry name" value="Homeodomain-like"/>
    <property type="match status" value="1"/>
</dbReference>
<keyword evidence="12" id="KW-1185">Reference proteome</keyword>
<feature type="region of interest" description="Disordered" evidence="9">
    <location>
        <begin position="360"/>
        <end position="388"/>
    </location>
</feature>
<feature type="region of interest" description="Disordered" evidence="9">
    <location>
        <begin position="1"/>
        <end position="22"/>
    </location>
</feature>
<feature type="region of interest" description="Disordered" evidence="9">
    <location>
        <begin position="727"/>
        <end position="781"/>
    </location>
</feature>
<dbReference type="GO" id="GO:0005634">
    <property type="term" value="C:nucleus"/>
    <property type="evidence" value="ECO:0007669"/>
    <property type="project" value="UniProtKB-SubCell"/>
</dbReference>
<protein>
    <recommendedName>
        <fullName evidence="8">Vacuolar import and degradation protein 21</fullName>
    </recommendedName>
</protein>
<dbReference type="Pfam" id="PF13921">
    <property type="entry name" value="Myb_DNA-bind_6"/>
    <property type="match status" value="1"/>
</dbReference>
<evidence type="ECO:0000256" key="8">
    <source>
        <dbReference type="ARBA" id="ARBA00029670"/>
    </source>
</evidence>
<evidence type="ECO:0000313" key="12">
    <source>
        <dbReference type="Proteomes" id="UP000813824"/>
    </source>
</evidence>
<evidence type="ECO:0000256" key="5">
    <source>
        <dbReference type="ARBA" id="ARBA00023204"/>
    </source>
</evidence>
<feature type="compositionally biased region" description="Basic and acidic residues" evidence="9">
    <location>
        <begin position="372"/>
        <end position="385"/>
    </location>
</feature>
<dbReference type="InterPro" id="IPR014012">
    <property type="entry name" value="HSA_dom"/>
</dbReference>
<evidence type="ECO:0000256" key="3">
    <source>
        <dbReference type="ARBA" id="ARBA00022763"/>
    </source>
</evidence>
<evidence type="ECO:0000313" key="11">
    <source>
        <dbReference type="EMBL" id="KAH8106775.1"/>
    </source>
</evidence>
<dbReference type="SMART" id="SM00573">
    <property type="entry name" value="HSA"/>
    <property type="match status" value="1"/>
</dbReference>
<feature type="compositionally biased region" description="Polar residues" evidence="9">
    <location>
        <begin position="277"/>
        <end position="298"/>
    </location>
</feature>
<name>A0A8K0UXV6_9AGAR</name>
<proteinExistence type="inferred from homology"/>
<feature type="compositionally biased region" description="Basic and acidic residues" evidence="9">
    <location>
        <begin position="759"/>
        <end position="781"/>
    </location>
</feature>
<feature type="compositionally biased region" description="Basic and acidic residues" evidence="9">
    <location>
        <begin position="522"/>
        <end position="544"/>
    </location>
</feature>
<feature type="region of interest" description="Disordered" evidence="9">
    <location>
        <begin position="988"/>
        <end position="1046"/>
    </location>
</feature>
<dbReference type="InterPro" id="IPR001005">
    <property type="entry name" value="SANT/Myb"/>
</dbReference>
<feature type="region of interest" description="Disordered" evidence="9">
    <location>
        <begin position="1210"/>
        <end position="1254"/>
    </location>
</feature>
<dbReference type="InterPro" id="IPR009057">
    <property type="entry name" value="Homeodomain-like_sf"/>
</dbReference>
<feature type="compositionally biased region" description="Polar residues" evidence="9">
    <location>
        <begin position="993"/>
        <end position="1002"/>
    </location>
</feature>
<organism evidence="11 12">
    <name type="scientific">Cristinia sonorae</name>
    <dbReference type="NCBI Taxonomy" id="1940300"/>
    <lineage>
        <taxon>Eukaryota</taxon>
        <taxon>Fungi</taxon>
        <taxon>Dikarya</taxon>
        <taxon>Basidiomycota</taxon>
        <taxon>Agaricomycotina</taxon>
        <taxon>Agaricomycetes</taxon>
        <taxon>Agaricomycetidae</taxon>
        <taxon>Agaricales</taxon>
        <taxon>Pleurotineae</taxon>
        <taxon>Stephanosporaceae</taxon>
        <taxon>Cristinia</taxon>
    </lineage>
</organism>
<feature type="region of interest" description="Disordered" evidence="9">
    <location>
        <begin position="522"/>
        <end position="698"/>
    </location>
</feature>
<dbReference type="SMART" id="SM00717">
    <property type="entry name" value="SANT"/>
    <property type="match status" value="1"/>
</dbReference>
<dbReference type="PANTHER" id="PTHR46459:SF1">
    <property type="entry name" value="E1A-BINDING PROTEIN P400"/>
    <property type="match status" value="1"/>
</dbReference>
<feature type="compositionally biased region" description="Low complexity" evidence="9">
    <location>
        <begin position="646"/>
        <end position="656"/>
    </location>
</feature>
<accession>A0A8K0UXV6</accession>
<comment type="similarity">
    <text evidence="2">Belongs to the EAF1 family.</text>
</comment>
<evidence type="ECO:0000259" key="10">
    <source>
        <dbReference type="PROSITE" id="PS51204"/>
    </source>
</evidence>